<name>A0A1R4JQY3_9MICC</name>
<feature type="transmembrane region" description="Helical" evidence="1">
    <location>
        <begin position="99"/>
        <end position="120"/>
    </location>
</feature>
<evidence type="ECO:0008006" key="4">
    <source>
        <dbReference type="Google" id="ProtNLM"/>
    </source>
</evidence>
<keyword evidence="1" id="KW-1133">Transmembrane helix</keyword>
<protein>
    <recommendedName>
        <fullName evidence="4">DUF4190 domain-containing protein</fullName>
    </recommendedName>
</protein>
<reference evidence="2 3" key="1">
    <citation type="submission" date="2017-02" db="EMBL/GenBank/DDBJ databases">
        <authorList>
            <person name="Peterson S.W."/>
        </authorList>
    </citation>
    <scope>NUCLEOTIDE SEQUENCE [LARGE SCALE GENOMIC DNA]</scope>
    <source>
        <strain evidence="2 3">2B3F</strain>
    </source>
</reference>
<accession>A0A1R4JQY3</accession>
<proteinExistence type="predicted"/>
<sequence>MSTPYQPHENDDRIEDQARHGWDRPGYGGYGDYGPAPYQQSYGMAAAQEGQRAGQLAIAFGVIGLLSGLGVIFGPLAIWQANRADRAGGVGIGGRVLGWVAIGIAIAFVVLFVAYGVFLFSMVEYMSTEFGEDVQTDFSTRS</sequence>
<gene>
    <name evidence="2" type="ORF">FM125_10090</name>
</gene>
<dbReference type="Proteomes" id="UP000196230">
    <property type="component" value="Unassembled WGS sequence"/>
</dbReference>
<dbReference type="AlphaFoldDB" id="A0A1R4JQY3"/>
<evidence type="ECO:0000256" key="1">
    <source>
        <dbReference type="SAM" id="Phobius"/>
    </source>
</evidence>
<organism evidence="2 3">
    <name type="scientific">Micrococcus lylae</name>
    <dbReference type="NCBI Taxonomy" id="1273"/>
    <lineage>
        <taxon>Bacteria</taxon>
        <taxon>Bacillati</taxon>
        <taxon>Actinomycetota</taxon>
        <taxon>Actinomycetes</taxon>
        <taxon>Micrococcales</taxon>
        <taxon>Micrococcaceae</taxon>
        <taxon>Micrococcus</taxon>
    </lineage>
</organism>
<evidence type="ECO:0000313" key="2">
    <source>
        <dbReference type="EMBL" id="SJN34480.1"/>
    </source>
</evidence>
<keyword evidence="1" id="KW-0812">Transmembrane</keyword>
<feature type="transmembrane region" description="Helical" evidence="1">
    <location>
        <begin position="56"/>
        <end position="79"/>
    </location>
</feature>
<dbReference type="EMBL" id="FUKP01000067">
    <property type="protein sequence ID" value="SJN34480.1"/>
    <property type="molecule type" value="Genomic_DNA"/>
</dbReference>
<evidence type="ECO:0000313" key="3">
    <source>
        <dbReference type="Proteomes" id="UP000196230"/>
    </source>
</evidence>
<dbReference type="RefSeq" id="WP_087134511.1">
    <property type="nucleotide sequence ID" value="NZ_FUKP01000067.1"/>
</dbReference>
<keyword evidence="1" id="KW-0472">Membrane</keyword>